<dbReference type="SUPFAM" id="SSF49344">
    <property type="entry name" value="CBD9-like"/>
    <property type="match status" value="1"/>
</dbReference>
<feature type="domain" description="Beta-hexosaminidase bacterial type N-terminal" evidence="21">
    <location>
        <begin position="195"/>
        <end position="314"/>
    </location>
</feature>
<evidence type="ECO:0000259" key="21">
    <source>
        <dbReference type="Pfam" id="PF02838"/>
    </source>
</evidence>
<feature type="active site" description="Proton donor" evidence="16">
    <location>
        <position position="485"/>
    </location>
</feature>
<dbReference type="Gene3D" id="3.30.379.10">
    <property type="entry name" value="Chitobiase/beta-hexosaminidase domain 2-like"/>
    <property type="match status" value="1"/>
</dbReference>
<feature type="region of interest" description="Disordered" evidence="18">
    <location>
        <begin position="1032"/>
        <end position="1070"/>
    </location>
</feature>
<evidence type="ECO:0000256" key="14">
    <source>
        <dbReference type="ARBA" id="ARBA00023242"/>
    </source>
</evidence>
<evidence type="ECO:0000256" key="9">
    <source>
        <dbReference type="ARBA" id="ARBA00022801"/>
    </source>
</evidence>
<dbReference type="EC" id="3.2.1.52" evidence="5"/>
<evidence type="ECO:0000313" key="24">
    <source>
        <dbReference type="Proteomes" id="UP000266841"/>
    </source>
</evidence>
<feature type="domain" description="Chitobiase C-terminal" evidence="22">
    <location>
        <begin position="739"/>
        <end position="814"/>
    </location>
</feature>
<dbReference type="PANTHER" id="PTHR11024:SF2">
    <property type="entry name" value="PROTEIN SEC13 HOMOLOG"/>
    <property type="match status" value="1"/>
</dbReference>
<keyword evidence="9" id="KW-0378">Hydrolase</keyword>
<keyword evidence="13" id="KW-0906">Nuclear pore complex</keyword>
<dbReference type="PROSITE" id="PS50082">
    <property type="entry name" value="WD_REPEATS_2"/>
    <property type="match status" value="2"/>
</dbReference>
<dbReference type="SUPFAM" id="SSF55545">
    <property type="entry name" value="beta-N-acetylhexosaminidase-like domain"/>
    <property type="match status" value="1"/>
</dbReference>
<dbReference type="InterPro" id="IPR001680">
    <property type="entry name" value="WD40_rpt"/>
</dbReference>
<dbReference type="SUPFAM" id="SSF51445">
    <property type="entry name" value="(Trans)glycosidases"/>
    <property type="match status" value="1"/>
</dbReference>
<dbReference type="Proteomes" id="UP000266841">
    <property type="component" value="Unassembled WGS sequence"/>
</dbReference>
<evidence type="ECO:0000313" key="23">
    <source>
        <dbReference type="EMBL" id="EJK75665.1"/>
    </source>
</evidence>
<dbReference type="eggNOG" id="KOG2499">
    <property type="taxonomic scope" value="Eukaryota"/>
</dbReference>
<evidence type="ECO:0000259" key="20">
    <source>
        <dbReference type="Pfam" id="PF00728"/>
    </source>
</evidence>
<dbReference type="InterPro" id="IPR015883">
    <property type="entry name" value="Glyco_hydro_20_cat"/>
</dbReference>
<dbReference type="InterPro" id="IPR037363">
    <property type="entry name" value="Sec13/Seh1_fam"/>
</dbReference>
<keyword evidence="12" id="KW-0811">Translocation</keyword>
<feature type="repeat" description="WD" evidence="17">
    <location>
        <begin position="1374"/>
        <end position="1410"/>
    </location>
</feature>
<evidence type="ECO:0000256" key="7">
    <source>
        <dbReference type="ARBA" id="ARBA00022574"/>
    </source>
</evidence>
<dbReference type="SUPFAM" id="SSF50978">
    <property type="entry name" value="WD40 repeat-like"/>
    <property type="match status" value="1"/>
</dbReference>
<evidence type="ECO:0000256" key="6">
    <source>
        <dbReference type="ARBA" id="ARBA00022448"/>
    </source>
</evidence>
<dbReference type="InterPro" id="IPR015882">
    <property type="entry name" value="HEX_bac_N"/>
</dbReference>
<feature type="signal peptide" evidence="19">
    <location>
        <begin position="1"/>
        <end position="26"/>
    </location>
</feature>
<evidence type="ECO:0000256" key="10">
    <source>
        <dbReference type="ARBA" id="ARBA00022816"/>
    </source>
</evidence>
<evidence type="ECO:0000256" key="11">
    <source>
        <dbReference type="ARBA" id="ARBA00022927"/>
    </source>
</evidence>
<evidence type="ECO:0000256" key="4">
    <source>
        <dbReference type="ARBA" id="ARBA00010102"/>
    </source>
</evidence>
<keyword evidence="8" id="KW-0677">Repeat</keyword>
<dbReference type="Gene3D" id="3.20.20.80">
    <property type="entry name" value="Glycosidases"/>
    <property type="match status" value="1"/>
</dbReference>
<dbReference type="InterPro" id="IPR013783">
    <property type="entry name" value="Ig-like_fold"/>
</dbReference>
<keyword evidence="24" id="KW-1185">Reference proteome</keyword>
<organism evidence="23 24">
    <name type="scientific">Thalassiosira oceanica</name>
    <name type="common">Marine diatom</name>
    <dbReference type="NCBI Taxonomy" id="159749"/>
    <lineage>
        <taxon>Eukaryota</taxon>
        <taxon>Sar</taxon>
        <taxon>Stramenopiles</taxon>
        <taxon>Ochrophyta</taxon>
        <taxon>Bacillariophyta</taxon>
        <taxon>Coscinodiscophyceae</taxon>
        <taxon>Thalassiosirophycidae</taxon>
        <taxon>Thalassiosirales</taxon>
        <taxon>Thalassiosiraceae</taxon>
        <taxon>Thalassiosira</taxon>
    </lineage>
</organism>
<dbReference type="InterPro" id="IPR017853">
    <property type="entry name" value="GH"/>
</dbReference>
<dbReference type="GO" id="GO:0006606">
    <property type="term" value="P:protein import into nucleus"/>
    <property type="evidence" value="ECO:0007669"/>
    <property type="project" value="TreeGrafter"/>
</dbReference>
<dbReference type="Gene3D" id="2.60.40.10">
    <property type="entry name" value="Immunoglobulins"/>
    <property type="match status" value="1"/>
</dbReference>
<evidence type="ECO:0000256" key="16">
    <source>
        <dbReference type="PIRSR" id="PIRSR625705-1"/>
    </source>
</evidence>
<dbReference type="PRINTS" id="PR00738">
    <property type="entry name" value="GLHYDRLASE20"/>
</dbReference>
<dbReference type="GO" id="GO:0031080">
    <property type="term" value="C:nuclear pore outer ring"/>
    <property type="evidence" value="ECO:0007669"/>
    <property type="project" value="TreeGrafter"/>
</dbReference>
<dbReference type="GO" id="GO:0004563">
    <property type="term" value="F:beta-N-acetylhexosaminidase activity"/>
    <property type="evidence" value="ECO:0007669"/>
    <property type="project" value="UniProtKB-EC"/>
</dbReference>
<dbReference type="SUPFAM" id="SSF81296">
    <property type="entry name" value="E set domains"/>
    <property type="match status" value="1"/>
</dbReference>
<dbReference type="Gene3D" id="2.130.10.10">
    <property type="entry name" value="YVTN repeat-like/Quinoprotein amine dehydrogenase"/>
    <property type="match status" value="1"/>
</dbReference>
<reference evidence="23 24" key="1">
    <citation type="journal article" date="2012" name="Genome Biol.">
        <title>Genome and low-iron response of an oceanic diatom adapted to chronic iron limitation.</title>
        <authorList>
            <person name="Lommer M."/>
            <person name="Specht M."/>
            <person name="Roy A.S."/>
            <person name="Kraemer L."/>
            <person name="Andreson R."/>
            <person name="Gutowska M.A."/>
            <person name="Wolf J."/>
            <person name="Bergner S.V."/>
            <person name="Schilhabel M.B."/>
            <person name="Klostermeier U.C."/>
            <person name="Beiko R.G."/>
            <person name="Rosenstiel P."/>
            <person name="Hippler M."/>
            <person name="Laroche J."/>
        </authorList>
    </citation>
    <scope>NUCLEOTIDE SEQUENCE [LARGE SCALE GENOMIC DNA]</scope>
    <source>
        <strain evidence="23 24">CCMP1005</strain>
    </source>
</reference>
<feature type="domain" description="Glycoside hydrolase family 20 catalytic" evidence="20">
    <location>
        <begin position="318"/>
        <end position="698"/>
    </location>
</feature>
<dbReference type="Pfam" id="PF03174">
    <property type="entry name" value="CHB_HEX_C"/>
    <property type="match status" value="1"/>
</dbReference>
<evidence type="ECO:0000256" key="8">
    <source>
        <dbReference type="ARBA" id="ARBA00022737"/>
    </source>
</evidence>
<comment type="caution">
    <text evidence="23">The sequence shown here is derived from an EMBL/GenBank/DDBJ whole genome shotgun (WGS) entry which is preliminary data.</text>
</comment>
<dbReference type="InterPro" id="IPR014756">
    <property type="entry name" value="Ig_E-set"/>
</dbReference>
<comment type="similarity">
    <text evidence="4">Belongs to the WD repeat SEC13 family.</text>
</comment>
<evidence type="ECO:0000256" key="19">
    <source>
        <dbReference type="SAM" id="SignalP"/>
    </source>
</evidence>
<gene>
    <name evidence="23" type="ORF">THAOC_02607</name>
</gene>
<evidence type="ECO:0000256" key="1">
    <source>
        <dbReference type="ARBA" id="ARBA00001231"/>
    </source>
</evidence>
<dbReference type="InterPro" id="IPR004867">
    <property type="entry name" value="CHB_C_dom"/>
</dbReference>
<dbReference type="GO" id="GO:0030127">
    <property type="term" value="C:COPII vesicle coat"/>
    <property type="evidence" value="ECO:0007669"/>
    <property type="project" value="TreeGrafter"/>
</dbReference>
<evidence type="ECO:0000256" key="17">
    <source>
        <dbReference type="PROSITE-ProRule" id="PRU00221"/>
    </source>
</evidence>
<comment type="catalytic activity">
    <reaction evidence="1">
        <text>Hydrolysis of terminal non-reducing N-acetyl-D-hexosamine residues in N-acetyl-beta-D-hexosaminides.</text>
        <dbReference type="EC" id="3.2.1.52"/>
    </reaction>
</comment>
<dbReference type="EMBL" id="AGNL01002803">
    <property type="protein sequence ID" value="EJK75665.1"/>
    <property type="molecule type" value="Genomic_DNA"/>
</dbReference>
<evidence type="ECO:0000256" key="12">
    <source>
        <dbReference type="ARBA" id="ARBA00023010"/>
    </source>
</evidence>
<evidence type="ECO:0000256" key="18">
    <source>
        <dbReference type="SAM" id="MobiDB-lite"/>
    </source>
</evidence>
<feature type="repeat" description="WD" evidence="17">
    <location>
        <begin position="1428"/>
        <end position="1460"/>
    </location>
</feature>
<evidence type="ECO:0000256" key="5">
    <source>
        <dbReference type="ARBA" id="ARBA00012663"/>
    </source>
</evidence>
<dbReference type="Pfam" id="PF00400">
    <property type="entry name" value="WD40"/>
    <property type="match status" value="3"/>
</dbReference>
<dbReference type="Gene3D" id="2.60.40.1190">
    <property type="match status" value="1"/>
</dbReference>
<keyword evidence="6" id="KW-0813">Transport</keyword>
<proteinExistence type="inferred from homology"/>
<dbReference type="InterPro" id="IPR025705">
    <property type="entry name" value="Beta_hexosaminidase_sua/sub"/>
</dbReference>
<comment type="similarity">
    <text evidence="3">Belongs to the glycosyl hydrolase 20 family.</text>
</comment>
<dbReference type="InterPro" id="IPR036322">
    <property type="entry name" value="WD40_repeat_dom_sf"/>
</dbReference>
<feature type="compositionally biased region" description="Low complexity" evidence="18">
    <location>
        <begin position="1042"/>
        <end position="1058"/>
    </location>
</feature>
<comment type="subcellular location">
    <subcellularLocation>
        <location evidence="2">Nucleus</location>
        <location evidence="2">Nuclear pore complex</location>
    </subcellularLocation>
</comment>
<dbReference type="GO" id="GO:0005198">
    <property type="term" value="F:structural molecule activity"/>
    <property type="evidence" value="ECO:0007669"/>
    <property type="project" value="InterPro"/>
</dbReference>
<dbReference type="Pfam" id="PF00728">
    <property type="entry name" value="Glyco_hydro_20"/>
    <property type="match status" value="1"/>
</dbReference>
<keyword evidence="10" id="KW-0509">mRNA transport</keyword>
<keyword evidence="19" id="KW-0732">Signal</keyword>
<evidence type="ECO:0000259" key="22">
    <source>
        <dbReference type="Pfam" id="PF03174"/>
    </source>
</evidence>
<dbReference type="Pfam" id="PF02838">
    <property type="entry name" value="Glyco_hydro_20b"/>
    <property type="match status" value="1"/>
</dbReference>
<evidence type="ECO:0000256" key="2">
    <source>
        <dbReference type="ARBA" id="ARBA00004567"/>
    </source>
</evidence>
<protein>
    <recommendedName>
        <fullName evidence="5">beta-N-acetylhexosaminidase</fullName>
        <ecNumber evidence="5">3.2.1.52</ecNumber>
    </recommendedName>
</protein>
<keyword evidence="7 17" id="KW-0853">WD repeat</keyword>
<dbReference type="GO" id="GO:0051028">
    <property type="term" value="P:mRNA transport"/>
    <property type="evidence" value="ECO:0007669"/>
    <property type="project" value="UniProtKB-KW"/>
</dbReference>
<dbReference type="SMART" id="SM00320">
    <property type="entry name" value="WD40"/>
    <property type="match status" value="6"/>
</dbReference>
<dbReference type="CDD" id="cd09620">
    <property type="entry name" value="CBM9_like_3"/>
    <property type="match status" value="1"/>
</dbReference>
<evidence type="ECO:0000256" key="13">
    <source>
        <dbReference type="ARBA" id="ARBA00023132"/>
    </source>
</evidence>
<dbReference type="OrthoDB" id="364224at2759"/>
<keyword evidence="11" id="KW-0653">Protein transport</keyword>
<sequence>MAFYRIATMAGSVACALIALAQAAAAVQSNAEKLASNLSVTLQLGKNFGHDKVRDVIAIVFVFSSERNLSLADPQSIYLLKVCPMADWGFCFTLNLILDYNGSEDYLDSDGSWLTSGKFAKFAQSCFDSQPNVHFTYTSDKSSAVIPNTDTENLRDFVVPYTSTVRTTNDVNKPASTENRYLANKSLRVVSASDRIVPKPFRTVVSPNAQSFRISSVSLSGADSLSQLQDGVSELMSKLGIETTDYGGHPIALTLGGSLPGDIAGVDEAYIMDVKSIGTTIIATDAAGLFNGLMSFLGLLDVNDMTIKEVTVQDKPRFPYRGHQIDAARNFRSKETVLKTLDVMALYKLTLSELRISQDPNEETCLLTQLGSGPDAGEKQFYSRQDYIDILKYADARNVQIIPEFNMPAHARAAVVAMEARAKNGDATYRLTDPELTVQFYDRTSIINPCLDSSVEFVKKLVREVKQMHTEAGVSLDSYHFGGDEAKNILLKYDNYPSELKQRPFSKSPACEAKAQADPSFNIEKIANYWAGVVGKILAEEGINEMVAWQDGLTGTTKGDYTTPSVAVNLWDTIFWGATDTLVRESEAGFDLILSNPDFTYFDFPYEINVEERGYYWASRANSMYKVFTFAPENLPQNAETALNIQGNPYSVTTPEKPAPVIRGMQGQTWSETIRTDAQYDEMTFPRAVAIAERAWHRANWELDWSSGVVFDGASTDLVPKGDLASDYNTFASAMGCREMAKLAKLGVLYRVPPPGAKVDGSGLLFANTEMPCTKIMYSTNEGLNWMEYTEPVTVGSANVWLQSQSGDGALLSRVAKDTQAPDHGCISDSLPELSVPHCNRGVATATIDKRLGTLEPNFPRATVDVCFTHESLELVFKAFQEKTYLINETFVNNDPIWKWTVMEAFIGPGDSDPTQYFEFEVAPNNVLWTGFIHNPYKDFTSKATAWVDEHETYPITSFTSRDEASQTWQSDVSLPLTMFNVDSPEGSSWRMNFFRTYYESDTAEQEYGAWSPNKMISFHQTPCFGRVKFEGEVDSQQPKADSPSPDNNSNNGGSSNNWQPTVNEYDWDWKPTPSRGFATSLLGVVALQEDVPAAIRRTASIRGTAAVCRPQQQAYGGAQYQHQQQQQQQASYHQPQTQTTAQPAPAATAPAADESKPAPIQIDTQHDDMVHDAQLDFYGTKLATGSSGEVSLKSVTNRTIKVYDISGNSYTPNATLSVHSGPVYQLAWSHPKYGTLLASASFDGSVQIHRESPPGQWKCIKSFVDLHESSVNGVEFAPQEYGLVAASGSSDGRVAILSHGDDDSWTVEYLKDTPLGVNAVSWAPYGVATRDGTEEATPARIATGGSDNGVRIWRRDPATGAWEQEPFESSDPSISHGDWVRDVAFAPRVIPGRSVVASCSEDGTVIIWSQGGDNGDSDDGKWTPTVLNKFEGAVWRVSWSITGNILAVSSGDSNVTLWKEALDGTWSEVSKVEDTARDKQ</sequence>
<keyword evidence="15" id="KW-0326">Glycosidase</keyword>
<feature type="compositionally biased region" description="Low complexity" evidence="18">
    <location>
        <begin position="1119"/>
        <end position="1153"/>
    </location>
</feature>
<dbReference type="GO" id="GO:0005975">
    <property type="term" value="P:carbohydrate metabolic process"/>
    <property type="evidence" value="ECO:0007669"/>
    <property type="project" value="InterPro"/>
</dbReference>
<accession>K0TE43</accession>
<evidence type="ECO:0000256" key="15">
    <source>
        <dbReference type="ARBA" id="ARBA00023295"/>
    </source>
</evidence>
<dbReference type="GO" id="GO:0090114">
    <property type="term" value="P:COPII-coated vesicle budding"/>
    <property type="evidence" value="ECO:0007669"/>
    <property type="project" value="TreeGrafter"/>
</dbReference>
<keyword evidence="14" id="KW-0539">Nucleus</keyword>
<feature type="chain" id="PRO_5003837879" description="beta-N-acetylhexosaminidase" evidence="19">
    <location>
        <begin position="27"/>
        <end position="1481"/>
    </location>
</feature>
<name>K0TE43_THAOC</name>
<dbReference type="InterPro" id="IPR029018">
    <property type="entry name" value="Hex-like_dom2"/>
</dbReference>
<dbReference type="InterPro" id="IPR015943">
    <property type="entry name" value="WD40/YVTN_repeat-like_dom_sf"/>
</dbReference>
<evidence type="ECO:0000256" key="3">
    <source>
        <dbReference type="ARBA" id="ARBA00006285"/>
    </source>
</evidence>
<dbReference type="PANTHER" id="PTHR11024">
    <property type="entry name" value="NUCLEAR PORE COMPLEX PROTEIN SEC13 / SEH1 FAMILY MEMBER"/>
    <property type="match status" value="1"/>
</dbReference>
<dbReference type="eggNOG" id="KOG1332">
    <property type="taxonomic scope" value="Eukaryota"/>
</dbReference>
<feature type="region of interest" description="Disordered" evidence="18">
    <location>
        <begin position="1119"/>
        <end position="1158"/>
    </location>
</feature>